<evidence type="ECO:0000313" key="2">
    <source>
        <dbReference type="Proteomes" id="UP000199659"/>
    </source>
</evidence>
<dbReference type="EMBL" id="FOYZ01000023">
    <property type="protein sequence ID" value="SFS07992.1"/>
    <property type="molecule type" value="Genomic_DNA"/>
</dbReference>
<sequence length="123" mass="14417">MKRFCEDDRSSDERWEGTWYGGTEYQMEGDGWNRTVIGDEVEMSEKMTLGRKEEIYNAILAEPCEIDFRLLNEEECSFAMGVVISAGERNAFKKGHFNEEQTEFLGKAARELEKQGIRMRKWE</sequence>
<name>A0A1I6LXG8_9FIRM</name>
<organism evidence="1 2">
    <name type="scientific">Anaeromicropila populeti</name>
    <dbReference type="NCBI Taxonomy" id="37658"/>
    <lineage>
        <taxon>Bacteria</taxon>
        <taxon>Bacillati</taxon>
        <taxon>Bacillota</taxon>
        <taxon>Clostridia</taxon>
        <taxon>Lachnospirales</taxon>
        <taxon>Lachnospiraceae</taxon>
        <taxon>Anaeromicropila</taxon>
    </lineage>
</organism>
<reference evidence="1 2" key="1">
    <citation type="submission" date="2016-10" db="EMBL/GenBank/DDBJ databases">
        <authorList>
            <person name="de Groot N.N."/>
        </authorList>
    </citation>
    <scope>NUCLEOTIDE SEQUENCE [LARGE SCALE GENOMIC DNA]</scope>
    <source>
        <strain evidence="1 2">743A</strain>
    </source>
</reference>
<dbReference type="STRING" id="37658.SAMN05661086_03636"/>
<dbReference type="Proteomes" id="UP000199659">
    <property type="component" value="Unassembled WGS sequence"/>
</dbReference>
<accession>A0A1I6LXG8</accession>
<keyword evidence="2" id="KW-1185">Reference proteome</keyword>
<dbReference type="RefSeq" id="WP_242940586.1">
    <property type="nucleotide sequence ID" value="NZ_FOYZ01000023.1"/>
</dbReference>
<evidence type="ECO:0000313" key="1">
    <source>
        <dbReference type="EMBL" id="SFS07992.1"/>
    </source>
</evidence>
<protein>
    <submittedName>
        <fullName evidence="1">Uncharacterized protein</fullName>
    </submittedName>
</protein>
<dbReference type="AlphaFoldDB" id="A0A1I6LXG8"/>
<gene>
    <name evidence="1" type="ORF">SAMN05661086_03636</name>
</gene>
<proteinExistence type="predicted"/>